<dbReference type="InterPro" id="IPR051970">
    <property type="entry name" value="TEL2_Regulation"/>
</dbReference>
<gene>
    <name evidence="2" type="ORF">J4Q44_G00117540</name>
</gene>
<sequence>MPAGYINDGKDCSLTFVAHALGKVCVQGHSGLVFEVLAPRFSSCTYSDMTVNGPDALSSIMGNLVLKHKKARFVITHKLLQLQYKYELKSSTSFPDSCFEDSSGLPGSGQGEATAYTGAAVAVPGLGQPPLEQQLYVSQALLLCVGLQSDAELQELSSKLLQFMLGGMQSHLDSSVVLMRSMVEGECLRSCMDINGAMFKFEGEETKELLSLMTPLSDEEMEPLDDRLNLPQEVKGQTTPSQSVPSQAASVAQKSGADTDSG</sequence>
<dbReference type="GO" id="GO:0042162">
    <property type="term" value="F:telomeric DNA binding"/>
    <property type="evidence" value="ECO:0007669"/>
    <property type="project" value="TreeGrafter"/>
</dbReference>
<dbReference type="PANTHER" id="PTHR15830">
    <property type="entry name" value="TELOMERE LENGTH REGULATION PROTEIN TEL2 FAMILY MEMBER"/>
    <property type="match status" value="1"/>
</dbReference>
<keyword evidence="3" id="KW-1185">Reference proteome</keyword>
<organism evidence="2 3">
    <name type="scientific">Coregonus suidteri</name>
    <dbReference type="NCBI Taxonomy" id="861788"/>
    <lineage>
        <taxon>Eukaryota</taxon>
        <taxon>Metazoa</taxon>
        <taxon>Chordata</taxon>
        <taxon>Craniata</taxon>
        <taxon>Vertebrata</taxon>
        <taxon>Euteleostomi</taxon>
        <taxon>Actinopterygii</taxon>
        <taxon>Neopterygii</taxon>
        <taxon>Teleostei</taxon>
        <taxon>Protacanthopterygii</taxon>
        <taxon>Salmoniformes</taxon>
        <taxon>Salmonidae</taxon>
        <taxon>Coregoninae</taxon>
        <taxon>Coregonus</taxon>
    </lineage>
</organism>
<dbReference type="EMBL" id="JAGTTL010000009">
    <property type="protein sequence ID" value="KAK6318463.1"/>
    <property type="molecule type" value="Genomic_DNA"/>
</dbReference>
<feature type="region of interest" description="Disordered" evidence="1">
    <location>
        <begin position="218"/>
        <end position="262"/>
    </location>
</feature>
<evidence type="ECO:0000313" key="3">
    <source>
        <dbReference type="Proteomes" id="UP001356427"/>
    </source>
</evidence>
<dbReference type="GO" id="GO:0051083">
    <property type="term" value="P:'de novo' cotranslational protein folding"/>
    <property type="evidence" value="ECO:0007669"/>
    <property type="project" value="TreeGrafter"/>
</dbReference>
<dbReference type="Proteomes" id="UP001356427">
    <property type="component" value="Unassembled WGS sequence"/>
</dbReference>
<feature type="compositionally biased region" description="Low complexity" evidence="1">
    <location>
        <begin position="240"/>
        <end position="253"/>
    </location>
</feature>
<name>A0AAN8LTN0_9TELE</name>
<evidence type="ECO:0000256" key="1">
    <source>
        <dbReference type="SAM" id="MobiDB-lite"/>
    </source>
</evidence>
<accession>A0AAN8LTN0</accession>
<dbReference type="AlphaFoldDB" id="A0AAN8LTN0"/>
<comment type="caution">
    <text evidence="2">The sequence shown here is derived from an EMBL/GenBank/DDBJ whole genome shotgun (WGS) entry which is preliminary data.</text>
</comment>
<dbReference type="PANTHER" id="PTHR15830:SF10">
    <property type="entry name" value="TELOMERE LENGTH REGULATION PROTEIN TEL2 HOMOLOG"/>
    <property type="match status" value="1"/>
</dbReference>
<dbReference type="GO" id="GO:0051879">
    <property type="term" value="F:Hsp90 protein binding"/>
    <property type="evidence" value="ECO:0007669"/>
    <property type="project" value="TreeGrafter"/>
</dbReference>
<dbReference type="GO" id="GO:0005829">
    <property type="term" value="C:cytosol"/>
    <property type="evidence" value="ECO:0007669"/>
    <property type="project" value="TreeGrafter"/>
</dbReference>
<reference evidence="2 3" key="1">
    <citation type="submission" date="2021-04" db="EMBL/GenBank/DDBJ databases">
        <authorList>
            <person name="De Guttry C."/>
            <person name="Zahm M."/>
            <person name="Klopp C."/>
            <person name="Cabau C."/>
            <person name="Louis A."/>
            <person name="Berthelot C."/>
            <person name="Parey E."/>
            <person name="Roest Crollius H."/>
            <person name="Montfort J."/>
            <person name="Robinson-Rechavi M."/>
            <person name="Bucao C."/>
            <person name="Bouchez O."/>
            <person name="Gislard M."/>
            <person name="Lluch J."/>
            <person name="Milhes M."/>
            <person name="Lampietro C."/>
            <person name="Lopez Roques C."/>
            <person name="Donnadieu C."/>
            <person name="Braasch I."/>
            <person name="Desvignes T."/>
            <person name="Postlethwait J."/>
            <person name="Bobe J."/>
            <person name="Wedekind C."/>
            <person name="Guiguen Y."/>
        </authorList>
    </citation>
    <scope>NUCLEOTIDE SEQUENCE [LARGE SCALE GENOMIC DNA]</scope>
    <source>
        <strain evidence="2">Cs_M1</strain>
        <tissue evidence="2">Blood</tissue>
    </source>
</reference>
<proteinExistence type="predicted"/>
<evidence type="ECO:0000313" key="2">
    <source>
        <dbReference type="EMBL" id="KAK6318463.1"/>
    </source>
</evidence>
<protein>
    <submittedName>
        <fullName evidence="2">Uncharacterized protein</fullName>
    </submittedName>
</protein>